<evidence type="ECO:0000313" key="2">
    <source>
        <dbReference type="Proteomes" id="UP000626220"/>
    </source>
</evidence>
<sequence>MSCKDTELVNSDCTHCQVWQAHSATIIEDFDVPPDVKRGVTHHIQNTPMGWKEQHEPSIRLFERALILCTPDAWLELRLEMGTSLDKVVLELLAFMSLRALGGDTAVETAHLALIQGAGQPQAPLFSFKDQATYWADMAEPAELEAYCLASFKKMSPARQAKFLEYVSREKRHNA</sequence>
<name>A0A8J3H1I5_9RHOB</name>
<organism evidence="1 2">
    <name type="scientific">Seohaeicola zhoushanensis</name>
    <dbReference type="NCBI Taxonomy" id="1569283"/>
    <lineage>
        <taxon>Bacteria</taxon>
        <taxon>Pseudomonadati</taxon>
        <taxon>Pseudomonadota</taxon>
        <taxon>Alphaproteobacteria</taxon>
        <taxon>Rhodobacterales</taxon>
        <taxon>Roseobacteraceae</taxon>
        <taxon>Seohaeicola</taxon>
    </lineage>
</organism>
<dbReference type="RefSeq" id="WP_189681883.1">
    <property type="nucleotide sequence ID" value="NZ_BNCJ01000015.1"/>
</dbReference>
<keyword evidence="2" id="KW-1185">Reference proteome</keyword>
<reference evidence="1" key="1">
    <citation type="journal article" date="2014" name="Int. J. Syst. Evol. Microbiol.">
        <title>Complete genome sequence of Corynebacterium casei LMG S-19264T (=DSM 44701T), isolated from a smear-ripened cheese.</title>
        <authorList>
            <consortium name="US DOE Joint Genome Institute (JGI-PGF)"/>
            <person name="Walter F."/>
            <person name="Albersmeier A."/>
            <person name="Kalinowski J."/>
            <person name="Ruckert C."/>
        </authorList>
    </citation>
    <scope>NUCLEOTIDE SEQUENCE</scope>
    <source>
        <strain evidence="1">KCTC 42650</strain>
    </source>
</reference>
<dbReference type="AlphaFoldDB" id="A0A8J3H1I5"/>
<gene>
    <name evidence="1" type="ORF">GCM10017056_39630</name>
</gene>
<dbReference type="Proteomes" id="UP000626220">
    <property type="component" value="Unassembled WGS sequence"/>
</dbReference>
<evidence type="ECO:0000313" key="1">
    <source>
        <dbReference type="EMBL" id="GHF64418.1"/>
    </source>
</evidence>
<accession>A0A8J3H1I5</accession>
<dbReference type="EMBL" id="BNCJ01000015">
    <property type="protein sequence ID" value="GHF64418.1"/>
    <property type="molecule type" value="Genomic_DNA"/>
</dbReference>
<reference evidence="1" key="2">
    <citation type="submission" date="2020-09" db="EMBL/GenBank/DDBJ databases">
        <authorList>
            <person name="Sun Q."/>
            <person name="Kim S."/>
        </authorList>
    </citation>
    <scope>NUCLEOTIDE SEQUENCE</scope>
    <source>
        <strain evidence="1">KCTC 42650</strain>
    </source>
</reference>
<comment type="caution">
    <text evidence="1">The sequence shown here is derived from an EMBL/GenBank/DDBJ whole genome shotgun (WGS) entry which is preliminary data.</text>
</comment>
<proteinExistence type="predicted"/>
<protein>
    <submittedName>
        <fullName evidence="1">Uncharacterized protein</fullName>
    </submittedName>
</protein>